<dbReference type="EMBL" id="JXQQ01000017">
    <property type="protein sequence ID" value="KIQ34164.1"/>
    <property type="molecule type" value="Genomic_DNA"/>
</dbReference>
<evidence type="ECO:0000313" key="1">
    <source>
        <dbReference type="EMBL" id="KIQ34164.1"/>
    </source>
</evidence>
<dbReference type="RefSeq" id="WP_042578335.1">
    <property type="nucleotide sequence ID" value="NZ_JXQQ01000017.1"/>
</dbReference>
<proteinExistence type="predicted"/>
<gene>
    <name evidence="1" type="ORF">RT97_08455</name>
</gene>
<dbReference type="OrthoDB" id="9814432at2"/>
<evidence type="ECO:0000313" key="2">
    <source>
        <dbReference type="Proteomes" id="UP000032067"/>
    </source>
</evidence>
<dbReference type="AlphaFoldDB" id="A0A0D0MTH7"/>
<dbReference type="Proteomes" id="UP000032067">
    <property type="component" value="Unassembled WGS sequence"/>
</dbReference>
<reference evidence="1 2" key="1">
    <citation type="submission" date="2014-12" db="EMBL/GenBank/DDBJ databases">
        <title>16Stimator: statistical estimation of ribosomal gene copy numbers from draft genome assemblies.</title>
        <authorList>
            <person name="Perisin M.A."/>
            <person name="Vetter M."/>
            <person name="Gilbert J.A."/>
            <person name="Bergelson J."/>
        </authorList>
    </citation>
    <scope>NUCLEOTIDE SEQUENCE [LARGE SCALE GENOMIC DNA]</scope>
    <source>
        <strain evidence="1 2">MEDvA23</strain>
    </source>
</reference>
<organism evidence="1 2">
    <name type="scientific">Variovorax paradoxus</name>
    <dbReference type="NCBI Taxonomy" id="34073"/>
    <lineage>
        <taxon>Bacteria</taxon>
        <taxon>Pseudomonadati</taxon>
        <taxon>Pseudomonadota</taxon>
        <taxon>Betaproteobacteria</taxon>
        <taxon>Burkholderiales</taxon>
        <taxon>Comamonadaceae</taxon>
        <taxon>Variovorax</taxon>
    </lineage>
</organism>
<dbReference type="InterPro" id="IPR049708">
    <property type="entry name" value="PP0621-like"/>
</dbReference>
<evidence type="ECO:0008006" key="3">
    <source>
        <dbReference type="Google" id="ProtNLM"/>
    </source>
</evidence>
<comment type="caution">
    <text evidence="1">The sequence shown here is derived from an EMBL/GenBank/DDBJ whole genome shotgun (WGS) entry which is preliminary data.</text>
</comment>
<protein>
    <recommendedName>
        <fullName evidence="3">MYND finger</fullName>
    </recommendedName>
</protein>
<name>A0A0D0MTH7_VARPD</name>
<dbReference type="NCBIfam" id="NF041023">
    <property type="entry name" value="PP0621_fam"/>
    <property type="match status" value="1"/>
</dbReference>
<sequence length="90" mass="9906">MKYLLVLAVLWIAIWLWRKNRREEMRDAQRERMAKAQQRPASPAAVAAPQAMVRCAHCGLHLPASDAIAGPDDAVYCSAAHRQAAVAARG</sequence>
<accession>A0A0D0MTH7</accession>